<evidence type="ECO:0000313" key="1">
    <source>
        <dbReference type="EMBL" id="VAW39513.1"/>
    </source>
</evidence>
<sequence>MADKEKVIPALILCALISTTAAARQTTFNGSVTIGSDYDSNVFQTDNNRTDEWLNTLETKMALESKGSDNLVSLSYNPTFTYNNRRETTSKRHDLDMKVQRDISERWQMTLDNAYSYRDSPNFESNAALSLARQFQRADDFTQTEVVRILFPEIVWEPQQLTYVLSDISTRYQQATAQDQNTVSNLLNTNDGQGRQRYFTNDLSLTSIYKFAEDSQLVMGYTLKMLDNRTGIQADKTGHNPTIDLTWRLNKSWLFEGGYNYSYKHFDTTDDSTTNNPHLRASYNFAANNKLTAGFDYEDITYDGNTASSTNQTFSLSWDKGLDQLTTIDSGLDLSYNNRERAGDERELAVSLGLTRRIDRGSISVSGDSSWTASNGTGSWNDLRQAWGLTTTANYQFRQDLTSTADVSYERRYAWDNQGKTTYNDLKAGAGLSWNFYRWFSLDVNYDYKLLDSDSTYLDDYNEHLITIKLSAANLWQL</sequence>
<evidence type="ECO:0008006" key="2">
    <source>
        <dbReference type="Google" id="ProtNLM"/>
    </source>
</evidence>
<accession>A0A3B0VGR9</accession>
<dbReference type="AlphaFoldDB" id="A0A3B0VGR9"/>
<protein>
    <recommendedName>
        <fullName evidence="2">TIGR03016 family PEP-CTERM system-associated outer membrane protein</fullName>
    </recommendedName>
</protein>
<reference evidence="1" key="1">
    <citation type="submission" date="2018-06" db="EMBL/GenBank/DDBJ databases">
        <authorList>
            <person name="Zhirakovskaya E."/>
        </authorList>
    </citation>
    <scope>NUCLEOTIDE SEQUENCE</scope>
</reference>
<dbReference type="EMBL" id="UOEX01000284">
    <property type="protein sequence ID" value="VAW39513.1"/>
    <property type="molecule type" value="Genomic_DNA"/>
</dbReference>
<name>A0A3B0VGR9_9ZZZZ</name>
<organism evidence="1">
    <name type="scientific">hydrothermal vent metagenome</name>
    <dbReference type="NCBI Taxonomy" id="652676"/>
    <lineage>
        <taxon>unclassified sequences</taxon>
        <taxon>metagenomes</taxon>
        <taxon>ecological metagenomes</taxon>
    </lineage>
</organism>
<gene>
    <name evidence="1" type="ORF">MNBD_DELTA03-245</name>
</gene>
<proteinExistence type="predicted"/>